<evidence type="ECO:0000256" key="3">
    <source>
        <dbReference type="ARBA" id="ARBA00022490"/>
    </source>
</evidence>
<evidence type="ECO:0000313" key="7">
    <source>
        <dbReference type="EMBL" id="RMA43928.1"/>
    </source>
</evidence>
<keyword evidence="4" id="KW-0238">DNA-binding</keyword>
<dbReference type="Gene3D" id="4.10.430.10">
    <property type="entry name" value="Histone-like protein H-NS, C-terminal domain"/>
    <property type="match status" value="1"/>
</dbReference>
<organism evidence="7 8">
    <name type="scientific">Rhodophyticola porphyridii</name>
    <dbReference type="NCBI Taxonomy" id="1852017"/>
    <lineage>
        <taxon>Bacteria</taxon>
        <taxon>Pseudomonadati</taxon>
        <taxon>Pseudomonadota</taxon>
        <taxon>Alphaproteobacteria</taxon>
        <taxon>Rhodobacterales</taxon>
        <taxon>Roseobacteraceae</taxon>
        <taxon>Rhodophyticola</taxon>
    </lineage>
</organism>
<feature type="region of interest" description="Disordered" evidence="5">
    <location>
        <begin position="50"/>
        <end position="86"/>
    </location>
</feature>
<dbReference type="RefSeq" id="WP_121896517.1">
    <property type="nucleotide sequence ID" value="NZ_RCNT01000001.1"/>
</dbReference>
<dbReference type="InterPro" id="IPR027444">
    <property type="entry name" value="H-NS_C_dom"/>
</dbReference>
<dbReference type="GO" id="GO:0009295">
    <property type="term" value="C:nucleoid"/>
    <property type="evidence" value="ECO:0007669"/>
    <property type="project" value="UniProtKB-SubCell"/>
</dbReference>
<dbReference type="AlphaFoldDB" id="A0A3L9Y9G7"/>
<reference evidence="7 8" key="1">
    <citation type="submission" date="2018-10" db="EMBL/GenBank/DDBJ databases">
        <authorList>
            <person name="Jung H.S."/>
            <person name="Jeon C.O."/>
        </authorList>
    </citation>
    <scope>NUCLEOTIDE SEQUENCE [LARGE SCALE GENOMIC DNA]</scope>
    <source>
        <strain evidence="7 8">MA-7-27</strain>
    </source>
</reference>
<evidence type="ECO:0000313" key="8">
    <source>
        <dbReference type="Proteomes" id="UP000281343"/>
    </source>
</evidence>
<dbReference type="EMBL" id="RCNT01000001">
    <property type="protein sequence ID" value="RMA43928.1"/>
    <property type="molecule type" value="Genomic_DNA"/>
</dbReference>
<sequence length="103" mass="11199">MTKKLSSMTRQELLDLQKEVDAALKDYAKRKKKEALAAAQKAALEHGFSLDEVLGGKSTSGPKSPPKYANPKDPSQTWTGRGRQPGWIKEALASGKSLDDMAI</sequence>
<dbReference type="GO" id="GO:0001217">
    <property type="term" value="F:DNA-binding transcription repressor activity"/>
    <property type="evidence" value="ECO:0007669"/>
    <property type="project" value="TreeGrafter"/>
</dbReference>
<gene>
    <name evidence="7" type="ORF">D9R08_03150</name>
</gene>
<comment type="similarity">
    <text evidence="2">Belongs to the histone-like protein H-NS family.</text>
</comment>
<dbReference type="GO" id="GO:0032993">
    <property type="term" value="C:protein-DNA complex"/>
    <property type="evidence" value="ECO:0007669"/>
    <property type="project" value="TreeGrafter"/>
</dbReference>
<comment type="caution">
    <text evidence="7">The sequence shown here is derived from an EMBL/GenBank/DDBJ whole genome shotgun (WGS) entry which is preliminary data.</text>
</comment>
<keyword evidence="3" id="KW-0963">Cytoplasm</keyword>
<dbReference type="GO" id="GO:0005829">
    <property type="term" value="C:cytosol"/>
    <property type="evidence" value="ECO:0007669"/>
    <property type="project" value="TreeGrafter"/>
</dbReference>
<evidence type="ECO:0000259" key="6">
    <source>
        <dbReference type="SMART" id="SM00528"/>
    </source>
</evidence>
<dbReference type="GO" id="GO:0000976">
    <property type="term" value="F:transcription cis-regulatory region binding"/>
    <property type="evidence" value="ECO:0007669"/>
    <property type="project" value="TreeGrafter"/>
</dbReference>
<dbReference type="SUPFAM" id="SSF81273">
    <property type="entry name" value="H-NS histone-like proteins"/>
    <property type="match status" value="1"/>
</dbReference>
<dbReference type="Pfam" id="PF00816">
    <property type="entry name" value="Histone_HNS"/>
    <property type="match status" value="1"/>
</dbReference>
<dbReference type="SMART" id="SM00528">
    <property type="entry name" value="HNS"/>
    <property type="match status" value="1"/>
</dbReference>
<evidence type="ECO:0000256" key="5">
    <source>
        <dbReference type="SAM" id="MobiDB-lite"/>
    </source>
</evidence>
<name>A0A3L9Y9G7_9RHOB</name>
<evidence type="ECO:0000256" key="2">
    <source>
        <dbReference type="ARBA" id="ARBA00010610"/>
    </source>
</evidence>
<evidence type="ECO:0000256" key="4">
    <source>
        <dbReference type="ARBA" id="ARBA00023125"/>
    </source>
</evidence>
<dbReference type="OrthoDB" id="5297879at2"/>
<dbReference type="Proteomes" id="UP000281343">
    <property type="component" value="Unassembled WGS sequence"/>
</dbReference>
<accession>A0A3L9Y9G7</accession>
<keyword evidence="8" id="KW-1185">Reference proteome</keyword>
<protein>
    <submittedName>
        <fullName evidence="7">H-NS histone family protein</fullName>
    </submittedName>
</protein>
<dbReference type="GO" id="GO:0003681">
    <property type="term" value="F:bent DNA binding"/>
    <property type="evidence" value="ECO:0007669"/>
    <property type="project" value="TreeGrafter"/>
</dbReference>
<feature type="domain" description="DNA-binding protein H-NS-like C-terminal" evidence="6">
    <location>
        <begin position="55"/>
        <end position="103"/>
    </location>
</feature>
<dbReference type="InterPro" id="IPR037150">
    <property type="entry name" value="H-NS_C_dom_sf"/>
</dbReference>
<dbReference type="PANTHER" id="PTHR38097:SF2">
    <property type="entry name" value="DNA-BINDING PROTEIN STPA"/>
    <property type="match status" value="1"/>
</dbReference>
<evidence type="ECO:0000256" key="1">
    <source>
        <dbReference type="ARBA" id="ARBA00004453"/>
    </source>
</evidence>
<dbReference type="GO" id="GO:0003680">
    <property type="term" value="F:minor groove of adenine-thymine-rich DNA binding"/>
    <property type="evidence" value="ECO:0007669"/>
    <property type="project" value="TreeGrafter"/>
</dbReference>
<proteinExistence type="inferred from homology"/>
<dbReference type="PANTHER" id="PTHR38097">
    <property type="match status" value="1"/>
</dbReference>
<comment type="subcellular location">
    <subcellularLocation>
        <location evidence="1">Cytoplasm</location>
        <location evidence="1">Nucleoid</location>
    </subcellularLocation>
</comment>